<dbReference type="EMBL" id="KZ825499">
    <property type="protein sequence ID" value="PYI31813.1"/>
    <property type="molecule type" value="Genomic_DNA"/>
</dbReference>
<evidence type="ECO:0000256" key="1">
    <source>
        <dbReference type="ARBA" id="ARBA00022603"/>
    </source>
</evidence>
<accession>A0A2V5ICM2</accession>
<evidence type="ECO:0000259" key="4">
    <source>
        <dbReference type="Pfam" id="PF00891"/>
    </source>
</evidence>
<evidence type="ECO:0000313" key="5">
    <source>
        <dbReference type="EMBL" id="PYI31813.1"/>
    </source>
</evidence>
<dbReference type="SUPFAM" id="SSF46785">
    <property type="entry name" value="Winged helix' DNA-binding domain"/>
    <property type="match status" value="1"/>
</dbReference>
<dbReference type="InterPro" id="IPR029063">
    <property type="entry name" value="SAM-dependent_MTases_sf"/>
</dbReference>
<reference evidence="5 6" key="1">
    <citation type="submission" date="2018-02" db="EMBL/GenBank/DDBJ databases">
        <title>The genomes of Aspergillus section Nigri reveals drivers in fungal speciation.</title>
        <authorList>
            <consortium name="DOE Joint Genome Institute"/>
            <person name="Vesth T.C."/>
            <person name="Nybo J."/>
            <person name="Theobald S."/>
            <person name="Brandl J."/>
            <person name="Frisvad J.C."/>
            <person name="Nielsen K.F."/>
            <person name="Lyhne E.K."/>
            <person name="Kogle M.E."/>
            <person name="Kuo A."/>
            <person name="Riley R."/>
            <person name="Clum A."/>
            <person name="Nolan M."/>
            <person name="Lipzen A."/>
            <person name="Salamov A."/>
            <person name="Henrissat B."/>
            <person name="Wiebenga A."/>
            <person name="De vries R.P."/>
            <person name="Grigoriev I.V."/>
            <person name="Mortensen U.H."/>
            <person name="Andersen M.R."/>
            <person name="Baker S.E."/>
        </authorList>
    </citation>
    <scope>NUCLEOTIDE SEQUENCE [LARGE SCALE GENOMIC DNA]</scope>
    <source>
        <strain evidence="5 6">CBS 114.80</strain>
    </source>
</reference>
<dbReference type="GO" id="GO:0044550">
    <property type="term" value="P:secondary metabolite biosynthetic process"/>
    <property type="evidence" value="ECO:0007669"/>
    <property type="project" value="UniProtKB-ARBA"/>
</dbReference>
<dbReference type="Gene3D" id="3.40.50.150">
    <property type="entry name" value="Vaccinia Virus protein VP39"/>
    <property type="match status" value="1"/>
</dbReference>
<dbReference type="Proteomes" id="UP000248817">
    <property type="component" value="Unassembled WGS sequence"/>
</dbReference>
<organism evidence="5 6">
    <name type="scientific">Aspergillus indologenus CBS 114.80</name>
    <dbReference type="NCBI Taxonomy" id="1450541"/>
    <lineage>
        <taxon>Eukaryota</taxon>
        <taxon>Fungi</taxon>
        <taxon>Dikarya</taxon>
        <taxon>Ascomycota</taxon>
        <taxon>Pezizomycotina</taxon>
        <taxon>Eurotiomycetes</taxon>
        <taxon>Eurotiomycetidae</taxon>
        <taxon>Eurotiales</taxon>
        <taxon>Aspergillaceae</taxon>
        <taxon>Aspergillus</taxon>
        <taxon>Aspergillus subgen. Circumdati</taxon>
    </lineage>
</organism>
<gene>
    <name evidence="5" type="ORF">BP00DRAFT_342956</name>
</gene>
<dbReference type="GO" id="GO:0032259">
    <property type="term" value="P:methylation"/>
    <property type="evidence" value="ECO:0007669"/>
    <property type="project" value="UniProtKB-KW"/>
</dbReference>
<name>A0A2V5ICM2_9EURO</name>
<feature type="domain" description="O-methyltransferase C-terminal" evidence="4">
    <location>
        <begin position="195"/>
        <end position="374"/>
    </location>
</feature>
<dbReference type="PANTHER" id="PTHR43712">
    <property type="entry name" value="PUTATIVE (AFU_ORTHOLOGUE AFUA_4G14580)-RELATED"/>
    <property type="match status" value="1"/>
</dbReference>
<dbReference type="CDD" id="cd02440">
    <property type="entry name" value="AdoMet_MTases"/>
    <property type="match status" value="1"/>
</dbReference>
<proteinExistence type="predicted"/>
<keyword evidence="2" id="KW-0808">Transferase</keyword>
<keyword evidence="1" id="KW-0489">Methyltransferase</keyword>
<dbReference type="InterPro" id="IPR016461">
    <property type="entry name" value="COMT-like"/>
</dbReference>
<keyword evidence="6" id="KW-1185">Reference proteome</keyword>
<dbReference type="PROSITE" id="PS51683">
    <property type="entry name" value="SAM_OMT_II"/>
    <property type="match status" value="1"/>
</dbReference>
<dbReference type="SUPFAM" id="SSF53335">
    <property type="entry name" value="S-adenosyl-L-methionine-dependent methyltransferases"/>
    <property type="match status" value="1"/>
</dbReference>
<dbReference type="Gene3D" id="1.10.10.10">
    <property type="entry name" value="Winged helix-like DNA-binding domain superfamily/Winged helix DNA-binding domain"/>
    <property type="match status" value="1"/>
</dbReference>
<evidence type="ECO:0000256" key="3">
    <source>
        <dbReference type="ARBA" id="ARBA00022691"/>
    </source>
</evidence>
<dbReference type="InterPro" id="IPR036388">
    <property type="entry name" value="WH-like_DNA-bd_sf"/>
</dbReference>
<keyword evidence="3" id="KW-0949">S-adenosyl-L-methionine</keyword>
<dbReference type="AlphaFoldDB" id="A0A2V5ICM2"/>
<evidence type="ECO:0000313" key="6">
    <source>
        <dbReference type="Proteomes" id="UP000248817"/>
    </source>
</evidence>
<dbReference type="InterPro" id="IPR036390">
    <property type="entry name" value="WH_DNA-bd_sf"/>
</dbReference>
<dbReference type="GO" id="GO:0008171">
    <property type="term" value="F:O-methyltransferase activity"/>
    <property type="evidence" value="ECO:0007669"/>
    <property type="project" value="InterPro"/>
</dbReference>
<dbReference type="InterPro" id="IPR001077">
    <property type="entry name" value="COMT_C"/>
</dbReference>
<protein>
    <submittedName>
        <fullName evidence="5">O-methyltransferas-like protein</fullName>
    </submittedName>
</protein>
<sequence>MNSSRIVELATRIQELTKELESYLQENDIQSPSFDEDGPVELALSGHMLAAREEVLSSTLELHDLFLGPSNCLRPVLNGVSLQAIYRFDIARHVPVHGEISFKELAEKCGLDAANLRRTLRFAMAYHHVFREPRKGFVGHTAASRRLVDDPTARAGLGYMFEEVWQGFCHTLPALEQYHSDDPGRTGWAHYHNTDMPPWQYYSSHPEMARRFAAAMSSFANGHHNTPSFLVHGYDWGQFEQGMVVDIGGSKGNVSSLLAQRYPELRLIVQDLPSMVDGAAESLPNDVRDRVAFQAHDFFTPQPVQANAYLFRNIFHNWSDSHGVRILQALVPALRPGARIIVNDYLLPEPGTLSLLKERAVREREEADWIELFRKADSRFAKLRIWTPEGASMAIIEAVWEP</sequence>
<dbReference type="Pfam" id="PF00891">
    <property type="entry name" value="Methyltransf_2"/>
    <property type="match status" value="1"/>
</dbReference>
<evidence type="ECO:0000256" key="2">
    <source>
        <dbReference type="ARBA" id="ARBA00022679"/>
    </source>
</evidence>
<dbReference type="PANTHER" id="PTHR43712:SF12">
    <property type="entry name" value="STERIGMATOCYSTIN 8-O-METHYLTRANSFERASE"/>
    <property type="match status" value="1"/>
</dbReference>